<dbReference type="Proteomes" id="UP000323386">
    <property type="component" value="Unassembled WGS sequence"/>
</dbReference>
<proteinExistence type="predicted"/>
<evidence type="ECO:0000256" key="1">
    <source>
        <dbReference type="SAM" id="MobiDB-lite"/>
    </source>
</evidence>
<feature type="region of interest" description="Disordered" evidence="1">
    <location>
        <begin position="141"/>
        <end position="160"/>
    </location>
</feature>
<sequence>MPRAGWAAAAVGLLFPRSRPTAITERPRSPPPSRSIDAVVADRGPDLDSTQISRGWRWAGRRRGDGGAYNAQQRAAWWTSDLAPRNPAAPPPPPPPPHDQARLVACMHALLPRLSQGRPGISDEQRVCLRCPSPYCSWQESGRKVRDRRGSGEEAALSRN</sequence>
<protein>
    <submittedName>
        <fullName evidence="2">Uncharacterized protein</fullName>
    </submittedName>
</protein>
<gene>
    <name evidence="2" type="ORF">PSFLO_03905</name>
</gene>
<evidence type="ECO:0000313" key="2">
    <source>
        <dbReference type="EMBL" id="SPO38427.1"/>
    </source>
</evidence>
<name>A0A5C3F411_9BASI</name>
<dbReference type="EMBL" id="OOIP01000010">
    <property type="protein sequence ID" value="SPO38427.1"/>
    <property type="molecule type" value="Genomic_DNA"/>
</dbReference>
<feature type="compositionally biased region" description="Basic and acidic residues" evidence="1">
    <location>
        <begin position="141"/>
        <end position="152"/>
    </location>
</feature>
<feature type="region of interest" description="Disordered" evidence="1">
    <location>
        <begin position="17"/>
        <end position="101"/>
    </location>
</feature>
<keyword evidence="3" id="KW-1185">Reference proteome</keyword>
<reference evidence="2 3" key="1">
    <citation type="submission" date="2018-03" db="EMBL/GenBank/DDBJ databases">
        <authorList>
            <person name="Guldener U."/>
        </authorList>
    </citation>
    <scope>NUCLEOTIDE SEQUENCE [LARGE SCALE GENOMIC DNA]</scope>
    <source>
        <strain evidence="2 3">DAOM196992</strain>
    </source>
</reference>
<dbReference type="AlphaFoldDB" id="A0A5C3F411"/>
<organism evidence="2 3">
    <name type="scientific">Pseudozyma flocculosa</name>
    <dbReference type="NCBI Taxonomy" id="84751"/>
    <lineage>
        <taxon>Eukaryota</taxon>
        <taxon>Fungi</taxon>
        <taxon>Dikarya</taxon>
        <taxon>Basidiomycota</taxon>
        <taxon>Ustilaginomycotina</taxon>
        <taxon>Ustilaginomycetes</taxon>
        <taxon>Ustilaginales</taxon>
        <taxon>Ustilaginaceae</taxon>
        <taxon>Pseudozyma</taxon>
    </lineage>
</organism>
<feature type="compositionally biased region" description="Pro residues" evidence="1">
    <location>
        <begin position="87"/>
        <end position="98"/>
    </location>
</feature>
<accession>A0A5C3F411</accession>
<evidence type="ECO:0000313" key="3">
    <source>
        <dbReference type="Proteomes" id="UP000323386"/>
    </source>
</evidence>